<evidence type="ECO:0000256" key="1">
    <source>
        <dbReference type="SAM" id="SignalP"/>
    </source>
</evidence>
<dbReference type="eggNOG" id="COG0521">
    <property type="taxonomic scope" value="Bacteria"/>
</dbReference>
<gene>
    <name evidence="2" type="ordered locus">Weevi_1849</name>
</gene>
<dbReference type="STRING" id="865938.Weevi_1849"/>
<feature type="signal peptide" evidence="1">
    <location>
        <begin position="1"/>
        <end position="22"/>
    </location>
</feature>
<feature type="chain" id="PRO_5003256405" description="Lipoprotein" evidence="1">
    <location>
        <begin position="23"/>
        <end position="480"/>
    </location>
</feature>
<evidence type="ECO:0008006" key="4">
    <source>
        <dbReference type="Google" id="ProtNLM"/>
    </source>
</evidence>
<keyword evidence="3" id="KW-1185">Reference proteome</keyword>
<dbReference type="SUPFAM" id="SSF48452">
    <property type="entry name" value="TPR-like"/>
    <property type="match status" value="1"/>
</dbReference>
<protein>
    <recommendedName>
        <fullName evidence="4">Lipoprotein</fullName>
    </recommendedName>
</protein>
<reference evidence="2 3" key="1">
    <citation type="journal article" date="2011" name="Stand. Genomic Sci.">
        <title>Complete genome sequence of Weeksella virosa type strain (9751).</title>
        <authorList>
            <person name="Lang E."/>
            <person name="Teshima H."/>
            <person name="Lucas S."/>
            <person name="Lapidus A."/>
            <person name="Hammon N."/>
            <person name="Deshpande S."/>
            <person name="Nolan M."/>
            <person name="Cheng J.F."/>
            <person name="Pitluck S."/>
            <person name="Liolios K."/>
            <person name="Pagani I."/>
            <person name="Mikhailova N."/>
            <person name="Ivanova N."/>
            <person name="Mavromatis K."/>
            <person name="Pati A."/>
            <person name="Tapia R."/>
            <person name="Han C."/>
            <person name="Goodwin L."/>
            <person name="Chen A."/>
            <person name="Palaniappan K."/>
            <person name="Land M."/>
            <person name="Hauser L."/>
            <person name="Chang Y.J."/>
            <person name="Jeffries C.D."/>
            <person name="Brambilla E.M."/>
            <person name="Kopitz M."/>
            <person name="Rohde M."/>
            <person name="Goker M."/>
            <person name="Tindall B.J."/>
            <person name="Detter J.C."/>
            <person name="Woyke T."/>
            <person name="Bristow J."/>
            <person name="Eisen J.A."/>
            <person name="Markowitz V."/>
            <person name="Hugenholtz P."/>
            <person name="Klenk H.P."/>
            <person name="Kyrpides N.C."/>
        </authorList>
    </citation>
    <scope>NUCLEOTIDE SEQUENCE [LARGE SCALE GENOMIC DNA]</scope>
    <source>
        <strain evidence="3">ATCC 43766 / DSM 16922 / JCM 21250 / NBRC 16016 / NCTC 11634 / CL345/78</strain>
    </source>
</reference>
<evidence type="ECO:0000313" key="3">
    <source>
        <dbReference type="Proteomes" id="UP000008641"/>
    </source>
</evidence>
<sequence>MKNLFVKISLFSLLCSGPIACTEDFDQTNINPNLVSEVTPGSLINPVLYNLASNNAIKNYDITSALMQVHVPFPDVTAGGVHRYDITDRTGNSSWNAAYRWLTNINEMLVRSKELKQSNYEAISLTLRAYAFANLTDIFGDVPFSEAFRAEEGISQAKFDSQKEIYQTLLADLERANSLYDHKIPLPYVADLLFGNDITKWQKFTNSLHLRLLLRVSDKSEMNAFPKMVNMLSNPEKYPIMTSNLDNAVLQVTGISPNVSPWARPQDFNNGRAMAEFFIDQLVESKDPRILKIATQAKSLGDNNSIGYKGIPAGYDGSEAFDFSPSGLLRIQAEAPMKITLFTYSEIEFIQAELAYKGYTSDAEKHYQNGVKAAIEYLTEEEIPIDYFDSDATRYDGTLERIMLQKYLSLYFVDYQQWFEYRRTGYPNLPKIPAGKNDGVVPSRLLYPSSVKIYNKENYDKAVAAMGGDNINTKVWWQTK</sequence>
<dbReference type="RefSeq" id="WP_013598926.1">
    <property type="nucleotide sequence ID" value="NC_015144.1"/>
</dbReference>
<name>F0P0N8_WEEVC</name>
<dbReference type="HOGENOM" id="CLU_025928_1_0_10"/>
<dbReference type="InterPro" id="IPR011990">
    <property type="entry name" value="TPR-like_helical_dom_sf"/>
</dbReference>
<reference evidence="3" key="2">
    <citation type="journal article" date="2011" name="Stand. Genomic Sci.">
        <title>Complete genome sequence of Weeksella virosa type strain (9751T).</title>
        <authorList>
            <person name="Lang E."/>
            <person name="Teshima H."/>
            <person name="Lucas S."/>
            <person name="Lapidus A."/>
            <person name="Hammon N."/>
            <person name="Deshpande S."/>
            <person name="Nolan M."/>
            <person name="Cheng J."/>
            <person name="Pitluck S."/>
            <person name="Liolios K."/>
            <person name="Pagani I."/>
            <person name="Mikhailova N."/>
            <person name="Ivanova N."/>
            <person name="Mavromatis K."/>
            <person name="Pati A."/>
            <person name="Tapia R."/>
            <person name="Han C."/>
            <person name="Goodwin L."/>
            <person name="Chen A."/>
            <person name="Palaniappan K."/>
            <person name="Land M."/>
            <person name="Hauser L."/>
            <person name="Chang Y."/>
            <person name="Jeffries C."/>
            <person name="Brambilla E."/>
            <person name="Kopitz M."/>
            <person name="Rohde M."/>
            <person name="Goker M."/>
            <person name="Tindall B."/>
            <person name="Detter J."/>
            <person name="Woyke T."/>
            <person name="Bristow J."/>
            <person name="Eisen J."/>
            <person name="Markowitz V."/>
            <person name="Hugenholtz P."/>
            <person name="Klenk H."/>
            <person name="Kyrpides N."/>
        </authorList>
    </citation>
    <scope>NUCLEOTIDE SEQUENCE [LARGE SCALE GENOMIC DNA]</scope>
    <source>
        <strain evidence="3">ATCC 43766 / DSM 16922 / JCM 21250 / NBRC 16016 / NCTC 11634 / CL345/78</strain>
    </source>
</reference>
<evidence type="ECO:0000313" key="2">
    <source>
        <dbReference type="EMBL" id="ADX68537.1"/>
    </source>
</evidence>
<organism evidence="2 3">
    <name type="scientific">Weeksella virosa (strain ATCC 43766 / DSM 16922 / JCM 21250 / CCUG 30538 / CDC 9751 / IAM 14551 / NBRC 16016 / NCTC 11634 / CL345/78)</name>
    <dbReference type="NCBI Taxonomy" id="865938"/>
    <lineage>
        <taxon>Bacteria</taxon>
        <taxon>Pseudomonadati</taxon>
        <taxon>Bacteroidota</taxon>
        <taxon>Flavobacteriia</taxon>
        <taxon>Flavobacteriales</taxon>
        <taxon>Weeksellaceae</taxon>
        <taxon>Weeksella</taxon>
    </lineage>
</organism>
<dbReference type="InterPro" id="IPR041662">
    <property type="entry name" value="SusD-like_2"/>
</dbReference>
<accession>F0P0N8</accession>
<dbReference type="EMBL" id="CP002455">
    <property type="protein sequence ID" value="ADX68537.1"/>
    <property type="molecule type" value="Genomic_DNA"/>
</dbReference>
<dbReference type="Gene3D" id="1.25.40.390">
    <property type="match status" value="1"/>
</dbReference>
<dbReference type="Pfam" id="PF12771">
    <property type="entry name" value="SusD-like_2"/>
    <property type="match status" value="1"/>
</dbReference>
<dbReference type="KEGG" id="wvi:Weevi_1849"/>
<keyword evidence="1" id="KW-0732">Signal</keyword>
<dbReference type="AlphaFoldDB" id="F0P0N8"/>
<proteinExistence type="predicted"/>
<dbReference type="Proteomes" id="UP000008641">
    <property type="component" value="Chromosome"/>
</dbReference>
<dbReference type="OrthoDB" id="725917at2"/>